<dbReference type="AlphaFoldDB" id="A0A9D4DPG1"/>
<reference evidence="1" key="2">
    <citation type="submission" date="2020-11" db="EMBL/GenBank/DDBJ databases">
        <authorList>
            <person name="McCartney M.A."/>
            <person name="Auch B."/>
            <person name="Kono T."/>
            <person name="Mallez S."/>
            <person name="Becker A."/>
            <person name="Gohl D.M."/>
            <person name="Silverstein K.A.T."/>
            <person name="Koren S."/>
            <person name="Bechman K.B."/>
            <person name="Herman A."/>
            <person name="Abrahante J.E."/>
            <person name="Garbe J."/>
        </authorList>
    </citation>
    <scope>NUCLEOTIDE SEQUENCE</scope>
    <source>
        <strain evidence="1">Duluth1</strain>
        <tissue evidence="1">Whole animal</tissue>
    </source>
</reference>
<dbReference type="EMBL" id="JAIWYP010000010">
    <property type="protein sequence ID" value="KAH3751747.1"/>
    <property type="molecule type" value="Genomic_DNA"/>
</dbReference>
<keyword evidence="2" id="KW-1185">Reference proteome</keyword>
<evidence type="ECO:0000313" key="1">
    <source>
        <dbReference type="EMBL" id="KAH3751747.1"/>
    </source>
</evidence>
<accession>A0A9D4DPG1</accession>
<sequence>MLLQNNVKRYEVDVNRPHIYRSTTLPAPDSSASVFVLPAESSVDYFEGVDLDDILGDFSSGPNIQSSSCTQSQSRSQQIFNGNVTIIHNLTIQKL</sequence>
<comment type="caution">
    <text evidence="1">The sequence shown here is derived from an EMBL/GenBank/DDBJ whole genome shotgun (WGS) entry which is preliminary data.</text>
</comment>
<gene>
    <name evidence="1" type="ORF">DPMN_186316</name>
</gene>
<protein>
    <submittedName>
        <fullName evidence="1">Uncharacterized protein</fullName>
    </submittedName>
</protein>
<evidence type="ECO:0000313" key="2">
    <source>
        <dbReference type="Proteomes" id="UP000828390"/>
    </source>
</evidence>
<organism evidence="1 2">
    <name type="scientific">Dreissena polymorpha</name>
    <name type="common">Zebra mussel</name>
    <name type="synonym">Mytilus polymorpha</name>
    <dbReference type="NCBI Taxonomy" id="45954"/>
    <lineage>
        <taxon>Eukaryota</taxon>
        <taxon>Metazoa</taxon>
        <taxon>Spiralia</taxon>
        <taxon>Lophotrochozoa</taxon>
        <taxon>Mollusca</taxon>
        <taxon>Bivalvia</taxon>
        <taxon>Autobranchia</taxon>
        <taxon>Heteroconchia</taxon>
        <taxon>Euheterodonta</taxon>
        <taxon>Imparidentia</taxon>
        <taxon>Neoheterodontei</taxon>
        <taxon>Myida</taxon>
        <taxon>Dreissenoidea</taxon>
        <taxon>Dreissenidae</taxon>
        <taxon>Dreissena</taxon>
    </lineage>
</organism>
<reference evidence="1" key="1">
    <citation type="journal article" date="2019" name="bioRxiv">
        <title>The Genome of the Zebra Mussel, Dreissena polymorpha: A Resource for Invasive Species Research.</title>
        <authorList>
            <person name="McCartney M.A."/>
            <person name="Auch B."/>
            <person name="Kono T."/>
            <person name="Mallez S."/>
            <person name="Zhang Y."/>
            <person name="Obille A."/>
            <person name="Becker A."/>
            <person name="Abrahante J.E."/>
            <person name="Garbe J."/>
            <person name="Badalamenti J.P."/>
            <person name="Herman A."/>
            <person name="Mangelson H."/>
            <person name="Liachko I."/>
            <person name="Sullivan S."/>
            <person name="Sone E.D."/>
            <person name="Koren S."/>
            <person name="Silverstein K.A.T."/>
            <person name="Beckman K.B."/>
            <person name="Gohl D.M."/>
        </authorList>
    </citation>
    <scope>NUCLEOTIDE SEQUENCE</scope>
    <source>
        <strain evidence="1">Duluth1</strain>
        <tissue evidence="1">Whole animal</tissue>
    </source>
</reference>
<dbReference type="Proteomes" id="UP000828390">
    <property type="component" value="Unassembled WGS sequence"/>
</dbReference>
<name>A0A9D4DPG1_DREPO</name>
<proteinExistence type="predicted"/>